<dbReference type="Proteomes" id="UP000007460">
    <property type="component" value="Chromosome"/>
</dbReference>
<evidence type="ECO:0000313" key="3">
    <source>
        <dbReference type="Proteomes" id="UP000007460"/>
    </source>
</evidence>
<evidence type="ECO:0000313" key="2">
    <source>
        <dbReference type="EMBL" id="ADE40307.1"/>
    </source>
</evidence>
<sequence>MISRTTKMISTFIATILVMTFVFGLAESISSGFAGFYGGLPFWIIAIVVMGMAFYDMYDEAFKKK</sequence>
<name>D5BNB4_PUNMI</name>
<accession>D5BNB4</accession>
<feature type="transmembrane region" description="Helical" evidence="1">
    <location>
        <begin position="12"/>
        <end position="34"/>
    </location>
</feature>
<keyword evidence="1" id="KW-0472">Membrane</keyword>
<dbReference type="AlphaFoldDB" id="D5BNB4"/>
<dbReference type="STRING" id="488538.SAR116_2064"/>
<keyword evidence="1" id="KW-1133">Transmembrane helix</keyword>
<feature type="transmembrane region" description="Helical" evidence="1">
    <location>
        <begin position="40"/>
        <end position="58"/>
    </location>
</feature>
<keyword evidence="1" id="KW-0812">Transmembrane</keyword>
<dbReference type="HOGENOM" id="CLU_2864832_0_0_5"/>
<dbReference type="eggNOG" id="ENOG5033PAK">
    <property type="taxonomic scope" value="Bacteria"/>
</dbReference>
<keyword evidence="3" id="KW-1185">Reference proteome</keyword>
<organism evidence="2 3">
    <name type="scientific">Puniceispirillum marinum (strain IMCC1322)</name>
    <dbReference type="NCBI Taxonomy" id="488538"/>
    <lineage>
        <taxon>Bacteria</taxon>
        <taxon>Pseudomonadati</taxon>
        <taxon>Pseudomonadota</taxon>
        <taxon>Alphaproteobacteria</taxon>
        <taxon>Candidatus Puniceispirillales</taxon>
        <taxon>Candidatus Puniceispirillaceae</taxon>
        <taxon>Candidatus Puniceispirillum</taxon>
    </lineage>
</organism>
<proteinExistence type="predicted"/>
<evidence type="ECO:0000256" key="1">
    <source>
        <dbReference type="SAM" id="Phobius"/>
    </source>
</evidence>
<dbReference type="RefSeq" id="WP_013046934.1">
    <property type="nucleotide sequence ID" value="NC_014010.1"/>
</dbReference>
<dbReference type="KEGG" id="apb:SAR116_2064"/>
<reference evidence="2 3" key="1">
    <citation type="journal article" date="2010" name="J. Bacteriol.">
        <title>Complete genome sequence of "Candidatus Puniceispirillum marinum" IMCC1322, a representative of the SAR116 clade in the Alphaproteobacteria.</title>
        <authorList>
            <person name="Oh H.M."/>
            <person name="Kwon K.K."/>
            <person name="Kang I."/>
            <person name="Kang S.G."/>
            <person name="Lee J.H."/>
            <person name="Kim S.J."/>
            <person name="Cho J.C."/>
        </authorList>
    </citation>
    <scope>NUCLEOTIDE SEQUENCE [LARGE SCALE GENOMIC DNA]</scope>
    <source>
        <strain evidence="2 3">IMCC1322</strain>
    </source>
</reference>
<gene>
    <name evidence="2" type="ordered locus">SAR116_2064</name>
</gene>
<protein>
    <submittedName>
        <fullName evidence="2">Amino acid permease family protein</fullName>
    </submittedName>
</protein>
<dbReference type="EMBL" id="CP001751">
    <property type="protein sequence ID" value="ADE40307.1"/>
    <property type="molecule type" value="Genomic_DNA"/>
</dbReference>